<dbReference type="RefSeq" id="WP_091357119.1">
    <property type="nucleotide sequence ID" value="NZ_AP025284.1"/>
</dbReference>
<dbReference type="EMBL" id="FOGB01000004">
    <property type="protein sequence ID" value="SEQ47733.1"/>
    <property type="molecule type" value="Genomic_DNA"/>
</dbReference>
<dbReference type="Proteomes" id="UP000198749">
    <property type="component" value="Unassembled WGS sequence"/>
</dbReference>
<dbReference type="InterPro" id="IPR025638">
    <property type="entry name" value="DUF4336"/>
</dbReference>
<dbReference type="InterPro" id="IPR036866">
    <property type="entry name" value="RibonucZ/Hydroxyglut_hydro"/>
</dbReference>
<organism evidence="1 2">
    <name type="scientific">Amphritea atlantica</name>
    <dbReference type="NCBI Taxonomy" id="355243"/>
    <lineage>
        <taxon>Bacteria</taxon>
        <taxon>Pseudomonadati</taxon>
        <taxon>Pseudomonadota</taxon>
        <taxon>Gammaproteobacteria</taxon>
        <taxon>Oceanospirillales</taxon>
        <taxon>Oceanospirillaceae</taxon>
        <taxon>Amphritea</taxon>
    </lineage>
</organism>
<name>A0A1H9GCH3_9GAMM</name>
<evidence type="ECO:0000313" key="1">
    <source>
        <dbReference type="EMBL" id="SEQ47733.1"/>
    </source>
</evidence>
<accession>A0A1H9GCH3</accession>
<dbReference type="PANTHER" id="PTHR33835:SF1">
    <property type="entry name" value="METALLO-BETA-LACTAMASE DOMAIN-CONTAINING PROTEIN"/>
    <property type="match status" value="1"/>
</dbReference>
<dbReference type="AlphaFoldDB" id="A0A1H9GCH3"/>
<keyword evidence="2" id="KW-1185">Reference proteome</keyword>
<proteinExistence type="predicted"/>
<protein>
    <recommendedName>
        <fullName evidence="3">DUF4336 domain-containing protein</fullName>
    </recommendedName>
</protein>
<evidence type="ECO:0000313" key="2">
    <source>
        <dbReference type="Proteomes" id="UP000198749"/>
    </source>
</evidence>
<dbReference type="PANTHER" id="PTHR33835">
    <property type="entry name" value="YALI0C07656P"/>
    <property type="match status" value="1"/>
</dbReference>
<gene>
    <name evidence="1" type="ORF">SAMN03080615_01602</name>
</gene>
<reference evidence="2" key="1">
    <citation type="submission" date="2016-10" db="EMBL/GenBank/DDBJ databases">
        <authorList>
            <person name="Varghese N."/>
            <person name="Submissions S."/>
        </authorList>
    </citation>
    <scope>NUCLEOTIDE SEQUENCE [LARGE SCALE GENOMIC DNA]</scope>
    <source>
        <strain evidence="2">DSM 18887</strain>
    </source>
</reference>
<evidence type="ECO:0008006" key="3">
    <source>
        <dbReference type="Google" id="ProtNLM"/>
    </source>
</evidence>
<dbReference type="OrthoDB" id="450111at2"/>
<dbReference type="SUPFAM" id="SSF56281">
    <property type="entry name" value="Metallo-hydrolase/oxidoreductase"/>
    <property type="match status" value="1"/>
</dbReference>
<dbReference type="STRING" id="355243.SAMN03080615_01602"/>
<dbReference type="Pfam" id="PF14234">
    <property type="entry name" value="DUF4336"/>
    <property type="match status" value="1"/>
</dbReference>
<sequence length="230" mass="26608">MTEIGENIWIFEGPAVPFFTLPYTTRMTIIRLPGDELWVHSPIALTTELIHQIDTLGRVKYLISPNHLHHLFIKDWQNHYQDTLSFGTREVQVKRPDIIFESIFTPFFNAPWSEHIDQLLFTGSPAMEECVFFHKPSATLIVTDLIENFAPESFTPVKRFVAAAAGILAPNGKMPLDWRLSFMFSKKKAQQHLQNILHWHPKTIVMAHGQVINSEAVQFLKRSFNWLDID</sequence>